<name>A0A8C6A335_MARMA</name>
<dbReference type="Ensembl" id="ENSMMMT00000027027.1">
    <property type="protein sequence ID" value="ENSMMMP00000023874.1"/>
    <property type="gene ID" value="ENSMMMG00000020913.1"/>
</dbReference>
<evidence type="ECO:0000256" key="1">
    <source>
        <dbReference type="SAM" id="SignalP"/>
    </source>
</evidence>
<dbReference type="GeneTree" id="ENSGT01090000261778"/>
<accession>A0A8C6A335</accession>
<keyword evidence="3" id="KW-1185">Reference proteome</keyword>
<protein>
    <recommendedName>
        <fullName evidence="4">Secreted protein</fullName>
    </recommendedName>
</protein>
<feature type="signal peptide" evidence="1">
    <location>
        <begin position="1"/>
        <end position="27"/>
    </location>
</feature>
<evidence type="ECO:0008006" key="4">
    <source>
        <dbReference type="Google" id="ProtNLM"/>
    </source>
</evidence>
<sequence length="105" mass="11775">MCLCSCVWSTVCVCVCVFLCTCHLKMALSSSFSLNKERCHVLTRLWRPLVGFPPTPFPTSALSLWLHISRLPTLPGLHLDSLKKSPGKIVDLSSQEYKLLFLLNP</sequence>
<evidence type="ECO:0000313" key="3">
    <source>
        <dbReference type="Proteomes" id="UP000694407"/>
    </source>
</evidence>
<reference evidence="2" key="2">
    <citation type="submission" date="2025-09" db="UniProtKB">
        <authorList>
            <consortium name="Ensembl"/>
        </authorList>
    </citation>
    <scope>IDENTIFICATION</scope>
</reference>
<organism evidence="2 3">
    <name type="scientific">Marmota marmota marmota</name>
    <name type="common">Alpine marmot</name>
    <dbReference type="NCBI Taxonomy" id="9994"/>
    <lineage>
        <taxon>Eukaryota</taxon>
        <taxon>Metazoa</taxon>
        <taxon>Chordata</taxon>
        <taxon>Craniata</taxon>
        <taxon>Vertebrata</taxon>
        <taxon>Euteleostomi</taxon>
        <taxon>Mammalia</taxon>
        <taxon>Eutheria</taxon>
        <taxon>Euarchontoglires</taxon>
        <taxon>Glires</taxon>
        <taxon>Rodentia</taxon>
        <taxon>Sciuromorpha</taxon>
        <taxon>Sciuridae</taxon>
        <taxon>Xerinae</taxon>
        <taxon>Marmotini</taxon>
        <taxon>Marmota</taxon>
    </lineage>
</organism>
<dbReference type="AlphaFoldDB" id="A0A8C6A335"/>
<feature type="chain" id="PRO_5034081466" description="Secreted protein" evidence="1">
    <location>
        <begin position="28"/>
        <end position="105"/>
    </location>
</feature>
<reference evidence="2" key="1">
    <citation type="submission" date="2025-08" db="UniProtKB">
        <authorList>
            <consortium name="Ensembl"/>
        </authorList>
    </citation>
    <scope>IDENTIFICATION</scope>
</reference>
<keyword evidence="1" id="KW-0732">Signal</keyword>
<evidence type="ECO:0000313" key="2">
    <source>
        <dbReference type="Ensembl" id="ENSMMMP00000023874.1"/>
    </source>
</evidence>
<proteinExistence type="predicted"/>
<dbReference type="Proteomes" id="UP000694407">
    <property type="component" value="Unplaced"/>
</dbReference>